<reference evidence="1 2" key="1">
    <citation type="journal article" date="2010" name="Int. J. Syst. Evol. Microbiol.">
        <title>Bacillus horneckiae sp. nov., isolated from a spacecraft-assembly clean room.</title>
        <authorList>
            <person name="Vaishampayan P."/>
            <person name="Probst A."/>
            <person name="Krishnamurthi S."/>
            <person name="Ghosh S."/>
            <person name="Osman S."/>
            <person name="McDowall A."/>
            <person name="Ruckmani A."/>
            <person name="Mayilraj S."/>
            <person name="Venkateswaran K."/>
        </authorList>
    </citation>
    <scope>NUCLEOTIDE SEQUENCE [LARGE SCALE GENOMIC DNA]</scope>
    <source>
        <strain evidence="2">1PO1SC</strain>
    </source>
</reference>
<sequence>MANSIVETQMKDVQQFLSSAVVIFEDFLNETTLSALLEEKQGDKDYYKSILTNLRKLLVYCEEGHDACRIILMSDQFQRGAAEKTLYRLYHHCIEEFFAPRSDSWYENSRSAYTGKNSIRFHKEVPDSVSNLFKGLESDFQKIREELEYYETDYRTKMMQSK</sequence>
<accession>A0A2N0ZCY0</accession>
<organism evidence="1 2">
    <name type="scientific">Cytobacillus horneckiae</name>
    <dbReference type="NCBI Taxonomy" id="549687"/>
    <lineage>
        <taxon>Bacteria</taxon>
        <taxon>Bacillati</taxon>
        <taxon>Bacillota</taxon>
        <taxon>Bacilli</taxon>
        <taxon>Bacillales</taxon>
        <taxon>Bacillaceae</taxon>
        <taxon>Cytobacillus</taxon>
    </lineage>
</organism>
<dbReference type="InterPro" id="IPR025013">
    <property type="entry name" value="DUF3907"/>
</dbReference>
<evidence type="ECO:0000313" key="2">
    <source>
        <dbReference type="Proteomes" id="UP000233343"/>
    </source>
</evidence>
<protein>
    <submittedName>
        <fullName evidence="1">DUF3907 domain-containing protein</fullName>
    </submittedName>
</protein>
<dbReference type="Proteomes" id="UP000233343">
    <property type="component" value="Unassembled WGS sequence"/>
</dbReference>
<dbReference type="EMBL" id="PISD01000046">
    <property type="protein sequence ID" value="PKG27370.1"/>
    <property type="molecule type" value="Genomic_DNA"/>
</dbReference>
<dbReference type="Pfam" id="PF13047">
    <property type="entry name" value="DUF3907"/>
    <property type="match status" value="1"/>
</dbReference>
<proteinExistence type="predicted"/>
<dbReference type="RefSeq" id="WP_066200751.1">
    <property type="nucleotide sequence ID" value="NZ_JAFDQP010000009.1"/>
</dbReference>
<evidence type="ECO:0000313" key="1">
    <source>
        <dbReference type="EMBL" id="PKG27370.1"/>
    </source>
</evidence>
<name>A0A2N0ZCY0_9BACI</name>
<gene>
    <name evidence="1" type="ORF">CWS20_19630</name>
</gene>
<dbReference type="AlphaFoldDB" id="A0A2N0ZCY0"/>
<keyword evidence="2" id="KW-1185">Reference proteome</keyword>
<comment type="caution">
    <text evidence="1">The sequence shown here is derived from an EMBL/GenBank/DDBJ whole genome shotgun (WGS) entry which is preliminary data.</text>
</comment>